<keyword evidence="4" id="KW-0812">Transmembrane</keyword>
<evidence type="ECO:0000313" key="6">
    <source>
        <dbReference type="EMBL" id="KAA0717028.1"/>
    </source>
</evidence>
<dbReference type="PANTHER" id="PTHR45701">
    <property type="entry name" value="SYNAPTOBREVIN FAMILY MEMBER"/>
    <property type="match status" value="1"/>
</dbReference>
<sequence>MNGLLHRPIFQPALWETLLAQTDRRTKENGHNRLRQAQDGVEEVKIIMLENIDKSNERSVKLVDLEHRAVELKQKGERFSKTAAKVKQKKRWENYKYKVIIAAVISVVVIGIIVAIIMALGQETEIESGSP</sequence>
<dbReference type="InterPro" id="IPR001388">
    <property type="entry name" value="Synaptobrevin-like"/>
</dbReference>
<evidence type="ECO:0000256" key="4">
    <source>
        <dbReference type="SAM" id="Phobius"/>
    </source>
</evidence>
<dbReference type="SUPFAM" id="SSF58038">
    <property type="entry name" value="SNARE fusion complex"/>
    <property type="match status" value="1"/>
</dbReference>
<keyword evidence="3" id="KW-0175">Coiled coil</keyword>
<dbReference type="EMBL" id="SOYY01000009">
    <property type="protein sequence ID" value="KAA0717028.1"/>
    <property type="molecule type" value="Genomic_DNA"/>
</dbReference>
<dbReference type="Gene3D" id="1.20.5.110">
    <property type="match status" value="1"/>
</dbReference>
<accession>A0A5A9P509</accession>
<evidence type="ECO:0000256" key="1">
    <source>
        <dbReference type="ARBA" id="ARBA00008025"/>
    </source>
</evidence>
<reference evidence="6 7" key="1">
    <citation type="journal article" date="2019" name="Mol. Ecol. Resour.">
        <title>Chromosome-level genome assembly of Triplophysa tibetana, a fish adapted to the harsh high-altitude environment of the Tibetan Plateau.</title>
        <authorList>
            <person name="Yang X."/>
            <person name="Liu H."/>
            <person name="Ma Z."/>
            <person name="Zou Y."/>
            <person name="Zou M."/>
            <person name="Mao Y."/>
            <person name="Li X."/>
            <person name="Wang H."/>
            <person name="Chen T."/>
            <person name="Wang W."/>
            <person name="Yang R."/>
        </authorList>
    </citation>
    <scope>NUCLEOTIDE SEQUENCE [LARGE SCALE GENOMIC DNA]</scope>
    <source>
        <strain evidence="6">TTIB1903HZAU</strain>
        <tissue evidence="6">Muscle</tissue>
    </source>
</reference>
<evidence type="ECO:0000313" key="7">
    <source>
        <dbReference type="Proteomes" id="UP000324632"/>
    </source>
</evidence>
<dbReference type="GO" id="GO:0016020">
    <property type="term" value="C:membrane"/>
    <property type="evidence" value="ECO:0007669"/>
    <property type="project" value="InterPro"/>
</dbReference>
<protein>
    <recommendedName>
        <fullName evidence="5">V-SNARE coiled-coil homology domain-containing protein</fullName>
    </recommendedName>
</protein>
<dbReference type="Proteomes" id="UP000324632">
    <property type="component" value="Chromosome 9"/>
</dbReference>
<comment type="caution">
    <text evidence="6">The sequence shown here is derived from an EMBL/GenBank/DDBJ whole genome shotgun (WGS) entry which is preliminary data.</text>
</comment>
<keyword evidence="7" id="KW-1185">Reference proteome</keyword>
<dbReference type="AlphaFoldDB" id="A0A5A9P509"/>
<dbReference type="PROSITE" id="PS50892">
    <property type="entry name" value="V_SNARE"/>
    <property type="match status" value="1"/>
</dbReference>
<dbReference type="InterPro" id="IPR042855">
    <property type="entry name" value="V_SNARE_CC"/>
</dbReference>
<dbReference type="GO" id="GO:0016192">
    <property type="term" value="P:vesicle-mediated transport"/>
    <property type="evidence" value="ECO:0007669"/>
    <property type="project" value="InterPro"/>
</dbReference>
<gene>
    <name evidence="6" type="ORF">E1301_Tti009878</name>
</gene>
<dbReference type="InterPro" id="IPR016444">
    <property type="entry name" value="Synaptobrevin/VAMP"/>
</dbReference>
<dbReference type="Pfam" id="PF00957">
    <property type="entry name" value="Synaptobrevin"/>
    <property type="match status" value="1"/>
</dbReference>
<evidence type="ECO:0000256" key="2">
    <source>
        <dbReference type="ARBA" id="ARBA00046280"/>
    </source>
</evidence>
<keyword evidence="4" id="KW-0472">Membrane</keyword>
<evidence type="ECO:0000256" key="3">
    <source>
        <dbReference type="PROSITE-ProRule" id="PRU00290"/>
    </source>
</evidence>
<keyword evidence="4" id="KW-1133">Transmembrane helix</keyword>
<feature type="domain" description="V-SNARE coiled-coil homology" evidence="5">
    <location>
        <begin position="33"/>
        <end position="93"/>
    </location>
</feature>
<organism evidence="6 7">
    <name type="scientific">Triplophysa tibetana</name>
    <dbReference type="NCBI Taxonomy" id="1572043"/>
    <lineage>
        <taxon>Eukaryota</taxon>
        <taxon>Metazoa</taxon>
        <taxon>Chordata</taxon>
        <taxon>Craniata</taxon>
        <taxon>Vertebrata</taxon>
        <taxon>Euteleostomi</taxon>
        <taxon>Actinopterygii</taxon>
        <taxon>Neopterygii</taxon>
        <taxon>Teleostei</taxon>
        <taxon>Ostariophysi</taxon>
        <taxon>Cypriniformes</taxon>
        <taxon>Nemacheilidae</taxon>
        <taxon>Triplophysa</taxon>
    </lineage>
</organism>
<feature type="transmembrane region" description="Helical" evidence="4">
    <location>
        <begin position="99"/>
        <end position="121"/>
    </location>
</feature>
<evidence type="ECO:0000259" key="5">
    <source>
        <dbReference type="PROSITE" id="PS50892"/>
    </source>
</evidence>
<dbReference type="GO" id="GO:0012505">
    <property type="term" value="C:endomembrane system"/>
    <property type="evidence" value="ECO:0007669"/>
    <property type="project" value="UniProtKB-SubCell"/>
</dbReference>
<comment type="subcellular location">
    <subcellularLocation>
        <location evidence="2">Endomembrane system</location>
        <topology evidence="2">Single-pass type IV membrane protein</topology>
    </subcellularLocation>
</comment>
<dbReference type="PRINTS" id="PR00219">
    <property type="entry name" value="SYNAPTOBREVN"/>
</dbReference>
<proteinExistence type="inferred from homology"/>
<comment type="similarity">
    <text evidence="1">Belongs to the synaptobrevin family.</text>
</comment>
<name>A0A5A9P509_9TELE</name>